<dbReference type="InterPro" id="IPR028886">
    <property type="entry name" value="MoCo_sulfurase"/>
</dbReference>
<dbReference type="InterPro" id="IPR015424">
    <property type="entry name" value="PyrdxlP-dep_Trfase"/>
</dbReference>
<evidence type="ECO:0000256" key="3">
    <source>
        <dbReference type="ARBA" id="ARBA00023150"/>
    </source>
</evidence>
<dbReference type="Gene3D" id="3.40.640.10">
    <property type="entry name" value="Type I PLP-dependent aspartate aminotransferase-like (Major domain)"/>
    <property type="match status" value="1"/>
</dbReference>
<dbReference type="SUPFAM" id="SSF53383">
    <property type="entry name" value="PLP-dependent transferases"/>
    <property type="match status" value="1"/>
</dbReference>
<dbReference type="InterPro" id="IPR015422">
    <property type="entry name" value="PyrdxlP-dep_Trfase_small"/>
</dbReference>
<dbReference type="Pfam" id="PF00266">
    <property type="entry name" value="Aminotran_5"/>
    <property type="match status" value="1"/>
</dbReference>
<protein>
    <recommendedName>
        <fullName evidence="4">Molybdenum cofactor sulfurase</fullName>
        <shortName evidence="4">MCS</shortName>
        <shortName evidence="4">MOS</shortName>
        <shortName evidence="4">MoCo sulfurase</shortName>
        <ecNumber evidence="4">2.8.1.9</ecNumber>
    </recommendedName>
    <alternativeName>
        <fullName evidence="4">Molybdenum cofactor sulfurtransferase</fullName>
    </alternativeName>
    <alternativeName>
        <fullName evidence="4">Protein maroon-like</fullName>
        <shortName evidence="4">Ma-l</shortName>
    </alternativeName>
</protein>
<dbReference type="InterPro" id="IPR015421">
    <property type="entry name" value="PyrdxlP-dep_Trfase_major"/>
</dbReference>
<proteinExistence type="inferred from homology"/>
<evidence type="ECO:0000256" key="4">
    <source>
        <dbReference type="HAMAP-Rule" id="MF_03050"/>
    </source>
</evidence>
<evidence type="ECO:0000259" key="5">
    <source>
        <dbReference type="PROSITE" id="PS51340"/>
    </source>
</evidence>
<dbReference type="PANTHER" id="PTHR14237:SF80">
    <property type="entry name" value="MOLYBDENUM COFACTOR SULFURASE"/>
    <property type="match status" value="1"/>
</dbReference>
<dbReference type="EMBL" id="JAQQBS010000002">
    <property type="protein sequence ID" value="KAK0174142.1"/>
    <property type="molecule type" value="Genomic_DNA"/>
</dbReference>
<dbReference type="InterPro" id="IPR005303">
    <property type="entry name" value="MOCOS_middle"/>
</dbReference>
<evidence type="ECO:0000313" key="6">
    <source>
        <dbReference type="EMBL" id="KAK0174142.1"/>
    </source>
</evidence>
<dbReference type="GO" id="GO:0006777">
    <property type="term" value="P:Mo-molybdopterin cofactor biosynthetic process"/>
    <property type="evidence" value="ECO:0007669"/>
    <property type="project" value="UniProtKB-UniRule"/>
</dbReference>
<feature type="active site" evidence="4">
    <location>
        <position position="409"/>
    </location>
</feature>
<comment type="cofactor">
    <cofactor evidence="4">
        <name>pyridoxal 5'-phosphate</name>
        <dbReference type="ChEBI" id="CHEBI:597326"/>
    </cofactor>
</comment>
<accession>A0AA39FQU4</accession>
<dbReference type="PROSITE" id="PS51340">
    <property type="entry name" value="MOSC"/>
    <property type="match status" value="1"/>
</dbReference>
<dbReference type="GO" id="GO:0030170">
    <property type="term" value="F:pyridoxal phosphate binding"/>
    <property type="evidence" value="ECO:0007669"/>
    <property type="project" value="UniProtKB-UniRule"/>
</dbReference>
<dbReference type="AlphaFoldDB" id="A0AA39FQU4"/>
<dbReference type="InterPro" id="IPR000192">
    <property type="entry name" value="Aminotrans_V_dom"/>
</dbReference>
<dbReference type="GO" id="GO:0030151">
    <property type="term" value="F:molybdenum ion binding"/>
    <property type="evidence" value="ECO:0007669"/>
    <property type="project" value="UniProtKB-UniRule"/>
</dbReference>
<dbReference type="InterPro" id="IPR005302">
    <property type="entry name" value="MoCF_Sase_C"/>
</dbReference>
<dbReference type="Pfam" id="PF03476">
    <property type="entry name" value="MOSC_N"/>
    <property type="match status" value="1"/>
</dbReference>
<comment type="function">
    <text evidence="4">Sulfurates the molybdenum cofactor. Sulfation of molybdenum is essential for xanthine dehydrogenase (XDH) and aldehyde oxidase (ADO) enzymes in which molybdenum cofactor is liganded by 1 oxygen and 1 sulfur atom in active form.</text>
</comment>
<evidence type="ECO:0000256" key="2">
    <source>
        <dbReference type="ARBA" id="ARBA00022898"/>
    </source>
</evidence>
<dbReference type="GO" id="GO:0008265">
    <property type="term" value="F:molybdenum cofactor sulfurtransferase activity"/>
    <property type="evidence" value="ECO:0007669"/>
    <property type="project" value="UniProtKB-UniRule"/>
</dbReference>
<comment type="similarity">
    <text evidence="4">Belongs to the class-V pyridoxal-phosphate-dependent aminotransferase family. MOCOS subfamily.</text>
</comment>
<organism evidence="6 7">
    <name type="scientific">Microctonus aethiopoides</name>
    <dbReference type="NCBI Taxonomy" id="144406"/>
    <lineage>
        <taxon>Eukaryota</taxon>
        <taxon>Metazoa</taxon>
        <taxon>Ecdysozoa</taxon>
        <taxon>Arthropoda</taxon>
        <taxon>Hexapoda</taxon>
        <taxon>Insecta</taxon>
        <taxon>Pterygota</taxon>
        <taxon>Neoptera</taxon>
        <taxon>Endopterygota</taxon>
        <taxon>Hymenoptera</taxon>
        <taxon>Apocrita</taxon>
        <taxon>Ichneumonoidea</taxon>
        <taxon>Braconidae</taxon>
        <taxon>Euphorinae</taxon>
        <taxon>Microctonus</taxon>
    </lineage>
</organism>
<dbReference type="PANTHER" id="PTHR14237">
    <property type="entry name" value="MOLYBDOPTERIN COFACTOR SULFURASE MOSC"/>
    <property type="match status" value="1"/>
</dbReference>
<sequence>MDLVLKPNFIEVYDEKIRHKNKNNFSRVNGECYMDHAGATLYSDTQMKKIYNDFTSSVYGNPHMSAGAGIQSREIIERTRYRILDLFHAESDEYSLVFTSGATASLKCIAETFIFDAIDNKSNDKSGNFVYLQDNHTSVLGMRDVVAQNGANVLFLRHNDAFNTFSNSNTSFNDTSIYKNNSLFVYPAESNFSGYKYPLDWIEDVHKGALNNITNNKSNWYVLLDAACYVGTNKLDLSKHKPDFIVLSFYKMFGYPTGIGALIVKNSSCKVLKKNYYGGGTVNMILSTENYHVPRDTFHQRYEDGTVSFLSIISLQHGLDTLKTISMDKISLHTFRLAQYLHHSLMILHHHNGNPVTEIYADSNYEDEFVQGGIVAFNILRSNSEYVGYMEVLHMASIFKIHLRVGCFCNPGACHRHLNLSTENIMNNYDDGFTCGGGKDLINGKPTGAVRISFGYMSTINDVQTLLMMIRKCFVDGPEVMKIPHWYKEHKENICENIKQKNKLIRNVGNDCVSHINYEEIQEKMSMRNDIQIENEIKNKKQLTLVKLFIYPIKSCGTYEITDSWILNTKGLQYDREWMVMTSAGVCLTQKQEVKLCMVKPTICLEENVMKINYPGMPTGQISLDYTGINGNVNGKMCRSRVCGHRVEGIDCGGEINEWLSLALGRPNLRLIRQSNSSEFFDKTIPPMSFSSQAQYLLINENSIEWLVERIPKKSDCNRTTILDRFRGNLIVRGAKAFDEALWTSVNGPCTRCQMICIDQNTGVKTIEPLQLLAQEFKGKLKFGIYLNRQINQSSVISIGESVSYSS</sequence>
<reference evidence="6" key="1">
    <citation type="journal article" date="2023" name="bioRxiv">
        <title>Scaffold-level genome assemblies of two parasitoid biocontrol wasps reveal the parthenogenesis mechanism and an associated novel virus.</title>
        <authorList>
            <person name="Inwood S."/>
            <person name="Skelly J."/>
            <person name="Guhlin J."/>
            <person name="Harrop T."/>
            <person name="Goldson S."/>
            <person name="Dearden P."/>
        </authorList>
    </citation>
    <scope>NUCLEOTIDE SEQUENCE</scope>
    <source>
        <strain evidence="6">Irish</strain>
        <tissue evidence="6">Whole body</tissue>
    </source>
</reference>
<evidence type="ECO:0000313" key="7">
    <source>
        <dbReference type="Proteomes" id="UP001168990"/>
    </source>
</evidence>
<dbReference type="GO" id="GO:0016829">
    <property type="term" value="F:lyase activity"/>
    <property type="evidence" value="ECO:0007669"/>
    <property type="project" value="UniProtKB-UniRule"/>
</dbReference>
<dbReference type="SUPFAM" id="SSF141673">
    <property type="entry name" value="MOSC N-terminal domain-like"/>
    <property type="match status" value="1"/>
</dbReference>
<dbReference type="Proteomes" id="UP001168990">
    <property type="component" value="Unassembled WGS sequence"/>
</dbReference>
<feature type="modified residue" description="N6-(pyridoxal phosphate)lysine" evidence="4">
    <location>
        <position position="251"/>
    </location>
</feature>
<keyword evidence="2 4" id="KW-0663">Pyridoxal phosphate</keyword>
<keyword evidence="3 4" id="KW-0501">Molybdenum cofactor biosynthesis</keyword>
<keyword evidence="1 4" id="KW-0808">Transferase</keyword>
<name>A0AA39FQU4_9HYME</name>
<dbReference type="Pfam" id="PF03473">
    <property type="entry name" value="MOSC"/>
    <property type="match status" value="1"/>
</dbReference>
<dbReference type="EC" id="2.8.1.9" evidence="4"/>
<dbReference type="Gene3D" id="3.90.1150.10">
    <property type="entry name" value="Aspartate Aminotransferase, domain 1"/>
    <property type="match status" value="1"/>
</dbReference>
<keyword evidence="7" id="KW-1185">Reference proteome</keyword>
<comment type="caution">
    <text evidence="6">The sequence shown here is derived from an EMBL/GenBank/DDBJ whole genome shotgun (WGS) entry which is preliminary data.</text>
</comment>
<gene>
    <name evidence="4" type="primary">mal</name>
    <name evidence="6" type="ORF">PV328_007251</name>
</gene>
<comment type="catalytic activity">
    <reaction evidence="4">
        <text>Mo-molybdopterin + L-cysteine + AH2 = thio-Mo-molybdopterin + L-alanine + A + H2O</text>
        <dbReference type="Rhea" id="RHEA:42636"/>
        <dbReference type="ChEBI" id="CHEBI:13193"/>
        <dbReference type="ChEBI" id="CHEBI:15377"/>
        <dbReference type="ChEBI" id="CHEBI:17499"/>
        <dbReference type="ChEBI" id="CHEBI:35235"/>
        <dbReference type="ChEBI" id="CHEBI:57972"/>
        <dbReference type="ChEBI" id="CHEBI:71302"/>
        <dbReference type="ChEBI" id="CHEBI:82685"/>
        <dbReference type="EC" id="2.8.1.9"/>
    </reaction>
</comment>
<evidence type="ECO:0000256" key="1">
    <source>
        <dbReference type="ARBA" id="ARBA00022679"/>
    </source>
</evidence>
<reference evidence="6" key="2">
    <citation type="submission" date="2023-03" db="EMBL/GenBank/DDBJ databases">
        <authorList>
            <person name="Inwood S.N."/>
            <person name="Skelly J.G."/>
            <person name="Guhlin J."/>
            <person name="Harrop T.W.R."/>
            <person name="Goldson S.G."/>
            <person name="Dearden P.K."/>
        </authorList>
    </citation>
    <scope>NUCLEOTIDE SEQUENCE</scope>
    <source>
        <strain evidence="6">Irish</strain>
        <tissue evidence="6">Whole body</tissue>
    </source>
</reference>
<feature type="domain" description="MOSC" evidence="5">
    <location>
        <begin position="669"/>
        <end position="806"/>
    </location>
</feature>
<dbReference type="HAMAP" id="MF_03050">
    <property type="entry name" value="MOCOS"/>
    <property type="match status" value="1"/>
</dbReference>